<keyword evidence="1" id="KW-0812">Transmembrane</keyword>
<dbReference type="OrthoDB" id="128729at2"/>
<organism evidence="2 3">
    <name type="scientific">Sphingobacterium puteale</name>
    <dbReference type="NCBI Taxonomy" id="2420510"/>
    <lineage>
        <taxon>Bacteria</taxon>
        <taxon>Pseudomonadati</taxon>
        <taxon>Bacteroidota</taxon>
        <taxon>Sphingobacteriia</taxon>
        <taxon>Sphingobacteriales</taxon>
        <taxon>Sphingobacteriaceae</taxon>
        <taxon>Sphingobacterium</taxon>
    </lineage>
</organism>
<proteinExistence type="predicted"/>
<reference evidence="2 3" key="1">
    <citation type="submission" date="2018-10" db="EMBL/GenBank/DDBJ databases">
        <title>Sphingobacterium sp. M05W1-28.</title>
        <authorList>
            <person name="Cai H."/>
        </authorList>
    </citation>
    <scope>NUCLEOTIDE SEQUENCE [LARGE SCALE GENOMIC DNA]</scope>
    <source>
        <strain evidence="2 3">M05W1-28</strain>
    </source>
</reference>
<keyword evidence="1" id="KW-1133">Transmembrane helix</keyword>
<dbReference type="RefSeq" id="WP_121127446.1">
    <property type="nucleotide sequence ID" value="NZ_CP158959.1"/>
</dbReference>
<sequence>MTEILTDGNFPPVILAISWGTLFIEILLELGILAAKRTKYKLFILDVIFHFLIFLIHGLGSFFLAMTGGLLFI</sequence>
<accession>A0A420VPS0</accession>
<dbReference type="AlphaFoldDB" id="A0A420VPS0"/>
<keyword evidence="3" id="KW-1185">Reference proteome</keyword>
<gene>
    <name evidence="2" type="ORF">D7322_27920</name>
</gene>
<name>A0A420VPS0_9SPHI</name>
<comment type="caution">
    <text evidence="2">The sequence shown here is derived from an EMBL/GenBank/DDBJ whole genome shotgun (WGS) entry which is preliminary data.</text>
</comment>
<protein>
    <submittedName>
        <fullName evidence="2">Uncharacterized protein</fullName>
    </submittedName>
</protein>
<feature type="transmembrane region" description="Helical" evidence="1">
    <location>
        <begin position="12"/>
        <end position="35"/>
    </location>
</feature>
<dbReference type="EMBL" id="RBWS01000037">
    <property type="protein sequence ID" value="RKO68305.1"/>
    <property type="molecule type" value="Genomic_DNA"/>
</dbReference>
<evidence type="ECO:0000313" key="2">
    <source>
        <dbReference type="EMBL" id="RKO68305.1"/>
    </source>
</evidence>
<feature type="transmembrane region" description="Helical" evidence="1">
    <location>
        <begin position="47"/>
        <end position="72"/>
    </location>
</feature>
<evidence type="ECO:0000313" key="3">
    <source>
        <dbReference type="Proteomes" id="UP000282423"/>
    </source>
</evidence>
<dbReference type="Proteomes" id="UP000282423">
    <property type="component" value="Unassembled WGS sequence"/>
</dbReference>
<evidence type="ECO:0000256" key="1">
    <source>
        <dbReference type="SAM" id="Phobius"/>
    </source>
</evidence>
<keyword evidence="1" id="KW-0472">Membrane</keyword>